<dbReference type="PROSITE" id="PS50293">
    <property type="entry name" value="TPR_REGION"/>
    <property type="match status" value="1"/>
</dbReference>
<evidence type="ECO:0000256" key="1">
    <source>
        <dbReference type="PROSITE-ProRule" id="PRU00339"/>
    </source>
</evidence>
<dbReference type="Pfam" id="PF13432">
    <property type="entry name" value="TPR_16"/>
    <property type="match status" value="1"/>
</dbReference>
<feature type="domain" description="HTH merR-type" evidence="3">
    <location>
        <begin position="55"/>
        <end position="123"/>
    </location>
</feature>
<proteinExistence type="predicted"/>
<evidence type="ECO:0000313" key="4">
    <source>
        <dbReference type="EMBL" id="MDC0682097.1"/>
    </source>
</evidence>
<dbReference type="Pfam" id="PF13181">
    <property type="entry name" value="TPR_8"/>
    <property type="match status" value="1"/>
</dbReference>
<dbReference type="EMBL" id="JAQNDK010000003">
    <property type="protein sequence ID" value="MDC0682097.1"/>
    <property type="molecule type" value="Genomic_DNA"/>
</dbReference>
<dbReference type="Gene3D" id="1.10.1660.10">
    <property type="match status" value="1"/>
</dbReference>
<keyword evidence="1" id="KW-0802">TPR repeat</keyword>
<comment type="caution">
    <text evidence="4">The sequence shown here is derived from an EMBL/GenBank/DDBJ whole genome shotgun (WGS) entry which is preliminary data.</text>
</comment>
<keyword evidence="5" id="KW-1185">Reference proteome</keyword>
<evidence type="ECO:0000259" key="3">
    <source>
        <dbReference type="PROSITE" id="PS50937"/>
    </source>
</evidence>
<gene>
    <name evidence="4" type="ORF">POL72_30460</name>
</gene>
<dbReference type="CDD" id="cd00592">
    <property type="entry name" value="HTH_MerR-like"/>
    <property type="match status" value="1"/>
</dbReference>
<accession>A0ABT5C6N5</accession>
<dbReference type="Proteomes" id="UP001217485">
    <property type="component" value="Unassembled WGS sequence"/>
</dbReference>
<dbReference type="Pfam" id="PF13411">
    <property type="entry name" value="MerR_1"/>
    <property type="match status" value="1"/>
</dbReference>
<protein>
    <submittedName>
        <fullName evidence="4">Tetratricopeptide repeat protein</fullName>
    </submittedName>
</protein>
<feature type="region of interest" description="Disordered" evidence="2">
    <location>
        <begin position="1"/>
        <end position="52"/>
    </location>
</feature>
<name>A0ABT5C6N5_9BACT</name>
<dbReference type="InterPro" id="IPR000551">
    <property type="entry name" value="MerR-type_HTH_dom"/>
</dbReference>
<dbReference type="PROSITE" id="PS50937">
    <property type="entry name" value="HTH_MERR_2"/>
    <property type="match status" value="1"/>
</dbReference>
<organism evidence="4 5">
    <name type="scientific">Sorangium atrum</name>
    <dbReference type="NCBI Taxonomy" id="2995308"/>
    <lineage>
        <taxon>Bacteria</taxon>
        <taxon>Pseudomonadati</taxon>
        <taxon>Myxococcota</taxon>
        <taxon>Polyangia</taxon>
        <taxon>Polyangiales</taxon>
        <taxon>Polyangiaceae</taxon>
        <taxon>Sorangium</taxon>
    </lineage>
</organism>
<evidence type="ECO:0000313" key="5">
    <source>
        <dbReference type="Proteomes" id="UP001217485"/>
    </source>
</evidence>
<dbReference type="RefSeq" id="WP_272099671.1">
    <property type="nucleotide sequence ID" value="NZ_JAQNDK010000003.1"/>
</dbReference>
<feature type="repeat" description="TPR" evidence="1">
    <location>
        <begin position="227"/>
        <end position="260"/>
    </location>
</feature>
<feature type="repeat" description="TPR" evidence="1">
    <location>
        <begin position="261"/>
        <end position="294"/>
    </location>
</feature>
<evidence type="ECO:0000256" key="2">
    <source>
        <dbReference type="SAM" id="MobiDB-lite"/>
    </source>
</evidence>
<dbReference type="InterPro" id="IPR009061">
    <property type="entry name" value="DNA-bd_dom_put_sf"/>
</dbReference>
<dbReference type="PROSITE" id="PS50005">
    <property type="entry name" value="TPR"/>
    <property type="match status" value="3"/>
</dbReference>
<dbReference type="PANTHER" id="PTHR44395:SF1">
    <property type="entry name" value="PROTEIN O-MANNOSYL-TRANSFERASE TMTC3"/>
    <property type="match status" value="1"/>
</dbReference>
<dbReference type="Gene3D" id="1.25.40.10">
    <property type="entry name" value="Tetratricopeptide repeat domain"/>
    <property type="match status" value="1"/>
</dbReference>
<dbReference type="SMART" id="SM00028">
    <property type="entry name" value="TPR"/>
    <property type="match status" value="3"/>
</dbReference>
<dbReference type="InterPro" id="IPR019734">
    <property type="entry name" value="TPR_rpt"/>
</dbReference>
<dbReference type="PANTHER" id="PTHR44395">
    <property type="match status" value="1"/>
</dbReference>
<reference evidence="4 5" key="1">
    <citation type="submission" date="2023-01" db="EMBL/GenBank/DDBJ databases">
        <title>Minimal conservation of predation-associated metabolite biosynthetic gene clusters underscores biosynthetic potential of Myxococcota including descriptions for ten novel species: Archangium lansinium sp. nov., Myxococcus landrumus sp. nov., Nannocystis bai.</title>
        <authorList>
            <person name="Ahearne A."/>
            <person name="Stevens C."/>
            <person name="Dowd S."/>
        </authorList>
    </citation>
    <scope>NUCLEOTIDE SEQUENCE [LARGE SCALE GENOMIC DNA]</scope>
    <source>
        <strain evidence="4 5">WIWO2</strain>
    </source>
</reference>
<sequence>MSKKDRSASGNSDKVIHVVFGPGGGRVSQPPPAPREGATEAPLPAPGAREPVTDMFTGTEVARLLGISPGRLRSLDRAGIAAPSGRRRGRRAYTFSDLIALRAARDLIARKVRLRDVARAIENIRTALPKVTRPLAELRVAFDGKAVVVRGASGAFEPLTGQMVLDFEVKELRDDVVRVLRPKVGRERARTAYELYMQASQLDEDPATMDEAEALYRRALEIDPWLAIAYTNLGNICFRRNAEEQAEALYMKALDLDAAQPEAQYNLGYVMLERGQAAEAIRYFRGAIESDPRFADAYYNLAMAYEQIGDPTKARPCWRRYLEIEPTGTWAEIARRHL</sequence>
<dbReference type="InterPro" id="IPR011990">
    <property type="entry name" value="TPR-like_helical_dom_sf"/>
</dbReference>
<feature type="repeat" description="TPR" evidence="1">
    <location>
        <begin position="295"/>
        <end position="328"/>
    </location>
</feature>
<dbReference type="SUPFAM" id="SSF46955">
    <property type="entry name" value="Putative DNA-binding domain"/>
    <property type="match status" value="1"/>
</dbReference>
<dbReference type="SUPFAM" id="SSF48452">
    <property type="entry name" value="TPR-like"/>
    <property type="match status" value="1"/>
</dbReference>